<evidence type="ECO:0000256" key="4">
    <source>
        <dbReference type="RuleBase" id="RU000363"/>
    </source>
</evidence>
<keyword evidence="2" id="KW-0521">NADP</keyword>
<evidence type="ECO:0000256" key="1">
    <source>
        <dbReference type="ARBA" id="ARBA00006484"/>
    </source>
</evidence>
<dbReference type="PRINTS" id="PR00081">
    <property type="entry name" value="GDHRDH"/>
</dbReference>
<dbReference type="SUPFAM" id="SSF51735">
    <property type="entry name" value="NAD(P)-binding Rossmann-fold domains"/>
    <property type="match status" value="1"/>
</dbReference>
<accession>A0A177WVW9</accession>
<evidence type="ECO:0000256" key="2">
    <source>
        <dbReference type="ARBA" id="ARBA00022857"/>
    </source>
</evidence>
<dbReference type="InterPro" id="IPR036291">
    <property type="entry name" value="NAD(P)-bd_dom_sf"/>
</dbReference>
<dbReference type="AlphaFoldDB" id="A0A177WVW9"/>
<dbReference type="EMBL" id="DS022311">
    <property type="protein sequence ID" value="OAJ43834.1"/>
    <property type="molecule type" value="Genomic_DNA"/>
</dbReference>
<reference evidence="5 6" key="1">
    <citation type="submission" date="2006-10" db="EMBL/GenBank/DDBJ databases">
        <title>The Genome Sequence of Batrachochytrium dendrobatidis JEL423.</title>
        <authorList>
            <consortium name="The Broad Institute Genome Sequencing Platform"/>
            <person name="Birren B."/>
            <person name="Lander E."/>
            <person name="Galagan J."/>
            <person name="Cuomo C."/>
            <person name="Devon K."/>
            <person name="Jaffe D."/>
            <person name="Butler J."/>
            <person name="Alvarez P."/>
            <person name="Gnerre S."/>
            <person name="Grabherr M."/>
            <person name="Kleber M."/>
            <person name="Mauceli E."/>
            <person name="Brockman W."/>
            <person name="Young S."/>
            <person name="LaButti K."/>
            <person name="Sykes S."/>
            <person name="DeCaprio D."/>
            <person name="Crawford M."/>
            <person name="Koehrsen M."/>
            <person name="Engels R."/>
            <person name="Montgomery P."/>
            <person name="Pearson M."/>
            <person name="Howarth C."/>
            <person name="Larson L."/>
            <person name="White J."/>
            <person name="O'Leary S."/>
            <person name="Kodira C."/>
            <person name="Zeng Q."/>
            <person name="Yandava C."/>
            <person name="Alvarado L."/>
            <person name="Longcore J."/>
            <person name="James T."/>
        </authorList>
    </citation>
    <scope>NUCLEOTIDE SEQUENCE [LARGE SCALE GENOMIC DNA]</scope>
    <source>
        <strain evidence="5 6">JEL423</strain>
    </source>
</reference>
<dbReference type="PROSITE" id="PS00061">
    <property type="entry name" value="ADH_SHORT"/>
    <property type="match status" value="1"/>
</dbReference>
<evidence type="ECO:0000313" key="6">
    <source>
        <dbReference type="Proteomes" id="UP000077115"/>
    </source>
</evidence>
<dbReference type="GO" id="GO:0016616">
    <property type="term" value="F:oxidoreductase activity, acting on the CH-OH group of donors, NAD or NADP as acceptor"/>
    <property type="evidence" value="ECO:0007669"/>
    <property type="project" value="TreeGrafter"/>
</dbReference>
<proteinExistence type="inferred from homology"/>
<keyword evidence="3" id="KW-0560">Oxidoreductase</keyword>
<organism evidence="5 6">
    <name type="scientific">Batrachochytrium dendrobatidis (strain JEL423)</name>
    <dbReference type="NCBI Taxonomy" id="403673"/>
    <lineage>
        <taxon>Eukaryota</taxon>
        <taxon>Fungi</taxon>
        <taxon>Fungi incertae sedis</taxon>
        <taxon>Chytridiomycota</taxon>
        <taxon>Chytridiomycota incertae sedis</taxon>
        <taxon>Chytridiomycetes</taxon>
        <taxon>Rhizophydiales</taxon>
        <taxon>Rhizophydiales incertae sedis</taxon>
        <taxon>Batrachochytrium</taxon>
    </lineage>
</organism>
<evidence type="ECO:0000313" key="5">
    <source>
        <dbReference type="EMBL" id="OAJ43834.1"/>
    </source>
</evidence>
<dbReference type="PRINTS" id="PR00080">
    <property type="entry name" value="SDRFAMILY"/>
</dbReference>
<dbReference type="eggNOG" id="KOG1200">
    <property type="taxonomic scope" value="Eukaryota"/>
</dbReference>
<gene>
    <name evidence="5" type="ORF">BDEG_27150</name>
</gene>
<dbReference type="GO" id="GO:0048038">
    <property type="term" value="F:quinone binding"/>
    <property type="evidence" value="ECO:0007669"/>
    <property type="project" value="TreeGrafter"/>
</dbReference>
<dbReference type="InterPro" id="IPR002347">
    <property type="entry name" value="SDR_fam"/>
</dbReference>
<dbReference type="OrthoDB" id="1393670at2759"/>
<dbReference type="InterPro" id="IPR020904">
    <property type="entry name" value="Sc_DH/Rdtase_CS"/>
</dbReference>
<dbReference type="GO" id="GO:0006633">
    <property type="term" value="P:fatty acid biosynthetic process"/>
    <property type="evidence" value="ECO:0007669"/>
    <property type="project" value="TreeGrafter"/>
</dbReference>
<dbReference type="PANTHER" id="PTHR42760">
    <property type="entry name" value="SHORT-CHAIN DEHYDROGENASES/REDUCTASES FAMILY MEMBER"/>
    <property type="match status" value="1"/>
</dbReference>
<dbReference type="VEuPathDB" id="FungiDB:BDEG_27150"/>
<reference evidence="5 6" key="2">
    <citation type="submission" date="2016-05" db="EMBL/GenBank/DDBJ databases">
        <title>Lineage-specific infection strategies underlie the spectrum of fungal disease in amphibians.</title>
        <authorList>
            <person name="Cuomo C.A."/>
            <person name="Farrer R.A."/>
            <person name="James T."/>
            <person name="Longcore J."/>
            <person name="Birren B."/>
        </authorList>
    </citation>
    <scope>NUCLEOTIDE SEQUENCE [LARGE SCALE GENOMIC DNA]</scope>
    <source>
        <strain evidence="5 6">JEL423</strain>
    </source>
</reference>
<evidence type="ECO:0000256" key="3">
    <source>
        <dbReference type="ARBA" id="ARBA00023002"/>
    </source>
</evidence>
<comment type="similarity">
    <text evidence="1 4">Belongs to the short-chain dehydrogenases/reductases (SDR) family.</text>
</comment>
<name>A0A177WVW9_BATDL</name>
<dbReference type="PANTHER" id="PTHR42760:SF133">
    <property type="entry name" value="3-OXOACYL-[ACYL-CARRIER-PROTEIN] REDUCTASE"/>
    <property type="match status" value="1"/>
</dbReference>
<dbReference type="FunFam" id="3.40.50.720:FF:001561">
    <property type="entry name" value="Uncharacterized protein"/>
    <property type="match status" value="1"/>
</dbReference>
<dbReference type="Proteomes" id="UP000077115">
    <property type="component" value="Unassembled WGS sequence"/>
</dbReference>
<dbReference type="Gene3D" id="3.40.50.720">
    <property type="entry name" value="NAD(P)-binding Rossmann-like Domain"/>
    <property type="match status" value="1"/>
</dbReference>
<dbReference type="STRING" id="403673.A0A177WVW9"/>
<evidence type="ECO:0008006" key="7">
    <source>
        <dbReference type="Google" id="ProtNLM"/>
    </source>
</evidence>
<sequence length="249" mass="26104">MSTKKGLAVVTGASRGIGLAVAHQFIQAGIPTVLVSRNLPVLEHIRSQLIQTSGSSLLPDIHIRMTDVSDASQVDLLCKELSSLGHIQYLVNSAGVSLNSLLITTTLNQIETTIHTNLMGTIFMCKGVLRNMVKYRSGSIVNVASVVGVNTASAGASIYAASKAGVVGFTKSMAAEVGAKGIYVNAIAPGFIETDMTADISTQKRQDILNKIPLGRFGTADEVAKGVFYLARASFTTGQCLVMDGGQTS</sequence>
<protein>
    <recommendedName>
        <fullName evidence="7">3-oxoacyl-[acyl-carrier-protein] reductase</fullName>
    </recommendedName>
</protein>
<dbReference type="Pfam" id="PF00106">
    <property type="entry name" value="adh_short"/>
    <property type="match status" value="1"/>
</dbReference>